<evidence type="ECO:0000256" key="11">
    <source>
        <dbReference type="ARBA" id="ARBA00022989"/>
    </source>
</evidence>
<evidence type="ECO:0000256" key="6">
    <source>
        <dbReference type="ARBA" id="ARBA00022679"/>
    </source>
</evidence>
<feature type="transmembrane region" description="Helical" evidence="14">
    <location>
        <begin position="12"/>
        <end position="37"/>
    </location>
</feature>
<dbReference type="Pfam" id="PF00512">
    <property type="entry name" value="HisKA"/>
    <property type="match status" value="1"/>
</dbReference>
<keyword evidence="8" id="KW-0547">Nucleotide-binding</keyword>
<feature type="transmembrane region" description="Helical" evidence="14">
    <location>
        <begin position="349"/>
        <end position="369"/>
    </location>
</feature>
<evidence type="ECO:0000256" key="5">
    <source>
        <dbReference type="ARBA" id="ARBA00022553"/>
    </source>
</evidence>
<keyword evidence="7 14" id="KW-0812">Transmembrane</keyword>
<comment type="caution">
    <text evidence="16">The sequence shown here is derived from an EMBL/GenBank/DDBJ whole genome shotgun (WGS) entry which is preliminary data.</text>
</comment>
<keyword evidence="5" id="KW-0597">Phosphoprotein</keyword>
<dbReference type="InterPro" id="IPR005467">
    <property type="entry name" value="His_kinase_dom"/>
</dbReference>
<feature type="transmembrane region" description="Helical" evidence="14">
    <location>
        <begin position="244"/>
        <end position="265"/>
    </location>
</feature>
<gene>
    <name evidence="16" type="primary">walK</name>
    <name evidence="16" type="ORF">SPSYN_01163</name>
</gene>
<dbReference type="SMART" id="SM00388">
    <property type="entry name" value="HisKA"/>
    <property type="match status" value="1"/>
</dbReference>
<dbReference type="PROSITE" id="PS50109">
    <property type="entry name" value="HIS_KIN"/>
    <property type="match status" value="1"/>
</dbReference>
<dbReference type="SMART" id="SM00387">
    <property type="entry name" value="HATPase_c"/>
    <property type="match status" value="1"/>
</dbReference>
<evidence type="ECO:0000256" key="13">
    <source>
        <dbReference type="ARBA" id="ARBA00023136"/>
    </source>
</evidence>
<comment type="subcellular location">
    <subcellularLocation>
        <location evidence="2">Cell membrane</location>
        <topology evidence="2">Multi-pass membrane protein</topology>
    </subcellularLocation>
</comment>
<dbReference type="Gene3D" id="1.10.287.130">
    <property type="match status" value="1"/>
</dbReference>
<keyword evidence="17" id="KW-1185">Reference proteome</keyword>
<evidence type="ECO:0000256" key="10">
    <source>
        <dbReference type="ARBA" id="ARBA00022840"/>
    </source>
</evidence>
<evidence type="ECO:0000256" key="3">
    <source>
        <dbReference type="ARBA" id="ARBA00012438"/>
    </source>
</evidence>
<sequence>MDTKLKSIKYSAWAKTAAFIVVWLGIMCAVGSVVFLLNFHETVNSKSYYDTHQFKNEFSTLVGDAVEYNVKLKSEANIKSSGDTEETINKKLQRYYQIKKKLSKSVNFAYYFKNTNTGETVTNIKAGAEDALALIQKQPSLVYYNQGTFDSNNLFSIDVMQMLEGAQYEIYAAVIEPLKPGDVFYDAFMSYSKNKALSNNATIILVLATILTIAAFIYLVMVTGRREPEGEINLSFIDRLYTDVYSMLVFLAAIISIAIAAQISYSSPVDIIIIALVFGIDMLIGLTYVLSMIRQIKSGQLIRNTLIYKIFAVCFSGKTFKKWTLLLLLGYGAINGVLFALAANSGGAGFFIFLFLIVPFNIAAVYFAAKALLSLSQIMEAAKEISVGNLDYALDNTKVAVAFASFAKDIQSIQGGLKKAVAEAIKGERMKTELITNVSHDLKTPLTSVINYVDLLKQEDLNNEKACQYLNILEEKSARLKQLIEDLIEASKASSGNLAVSVEKVDLHELVMQACGEYEEKFQKAELDVHITADKTFIAADGKHMWRIVENLLSNTVKYSLSRTRVYINVAKTGSCGVLIVKNISANPLDIPPEQLTERFVRGDLARTTEGAGLGLSIAQSLTSLQGGRFKVETDGDLFKVTVEMPLWKEE</sequence>
<feature type="transmembrane region" description="Helical" evidence="14">
    <location>
        <begin position="325"/>
        <end position="343"/>
    </location>
</feature>
<reference evidence="16" key="1">
    <citation type="submission" date="2016-02" db="EMBL/GenBank/DDBJ databases">
        <title>Draft Genome Sequence of Sporotomaculum syntrophicum Strain FB, a Syntrophic Benzoate Degrader.</title>
        <authorList>
            <person name="Nobu M.K."/>
            <person name="Narihiro T."/>
            <person name="Qiu Y.-L."/>
            <person name="Ohashi A."/>
            <person name="Liu W.-T."/>
            <person name="Yuji S."/>
        </authorList>
    </citation>
    <scope>NUCLEOTIDE SEQUENCE</scope>
    <source>
        <strain evidence="16">FB</strain>
    </source>
</reference>
<dbReference type="InterPro" id="IPR036890">
    <property type="entry name" value="HATPase_C_sf"/>
</dbReference>
<feature type="transmembrane region" description="Helical" evidence="14">
    <location>
        <begin position="271"/>
        <end position="293"/>
    </location>
</feature>
<evidence type="ECO:0000256" key="4">
    <source>
        <dbReference type="ARBA" id="ARBA00022475"/>
    </source>
</evidence>
<keyword evidence="11 14" id="KW-1133">Transmembrane helix</keyword>
<feature type="transmembrane region" description="Helical" evidence="14">
    <location>
        <begin position="201"/>
        <end position="223"/>
    </location>
</feature>
<evidence type="ECO:0000256" key="9">
    <source>
        <dbReference type="ARBA" id="ARBA00022777"/>
    </source>
</evidence>
<evidence type="ECO:0000256" key="12">
    <source>
        <dbReference type="ARBA" id="ARBA00023012"/>
    </source>
</evidence>
<dbReference type="PANTHER" id="PTHR45528">
    <property type="entry name" value="SENSOR HISTIDINE KINASE CPXA"/>
    <property type="match status" value="1"/>
</dbReference>
<evidence type="ECO:0000256" key="1">
    <source>
        <dbReference type="ARBA" id="ARBA00000085"/>
    </source>
</evidence>
<comment type="catalytic activity">
    <reaction evidence="1">
        <text>ATP + protein L-histidine = ADP + protein N-phospho-L-histidine.</text>
        <dbReference type="EC" id="2.7.13.3"/>
    </reaction>
</comment>
<keyword evidence="9 16" id="KW-0418">Kinase</keyword>
<dbReference type="GO" id="GO:0005524">
    <property type="term" value="F:ATP binding"/>
    <property type="evidence" value="ECO:0007669"/>
    <property type="project" value="UniProtKB-KW"/>
</dbReference>
<dbReference type="Gene3D" id="3.30.565.10">
    <property type="entry name" value="Histidine kinase-like ATPase, C-terminal domain"/>
    <property type="match status" value="1"/>
</dbReference>
<dbReference type="Proteomes" id="UP000798488">
    <property type="component" value="Unassembled WGS sequence"/>
</dbReference>
<keyword evidence="13 14" id="KW-0472">Membrane</keyword>
<evidence type="ECO:0000313" key="16">
    <source>
        <dbReference type="EMBL" id="KAF1085027.1"/>
    </source>
</evidence>
<dbReference type="InterPro" id="IPR003594">
    <property type="entry name" value="HATPase_dom"/>
</dbReference>
<dbReference type="AlphaFoldDB" id="A0A9D2WR15"/>
<dbReference type="SUPFAM" id="SSF47384">
    <property type="entry name" value="Homodimeric domain of signal transducing histidine kinase"/>
    <property type="match status" value="1"/>
</dbReference>
<organism evidence="16 17">
    <name type="scientific">Sporotomaculum syntrophicum</name>
    <dbReference type="NCBI Taxonomy" id="182264"/>
    <lineage>
        <taxon>Bacteria</taxon>
        <taxon>Bacillati</taxon>
        <taxon>Bacillota</taxon>
        <taxon>Clostridia</taxon>
        <taxon>Eubacteriales</taxon>
        <taxon>Desulfallaceae</taxon>
        <taxon>Sporotomaculum</taxon>
    </lineage>
</organism>
<evidence type="ECO:0000313" key="17">
    <source>
        <dbReference type="Proteomes" id="UP000798488"/>
    </source>
</evidence>
<dbReference type="GO" id="GO:0000155">
    <property type="term" value="F:phosphorelay sensor kinase activity"/>
    <property type="evidence" value="ECO:0007669"/>
    <property type="project" value="InterPro"/>
</dbReference>
<evidence type="ECO:0000256" key="14">
    <source>
        <dbReference type="SAM" id="Phobius"/>
    </source>
</evidence>
<dbReference type="RefSeq" id="WP_161821551.1">
    <property type="nucleotide sequence ID" value="NZ_LSRS01000003.1"/>
</dbReference>
<feature type="domain" description="Histidine kinase" evidence="15">
    <location>
        <begin position="437"/>
        <end position="649"/>
    </location>
</feature>
<evidence type="ECO:0000256" key="7">
    <source>
        <dbReference type="ARBA" id="ARBA00022692"/>
    </source>
</evidence>
<keyword evidence="12" id="KW-0902">Two-component regulatory system</keyword>
<dbReference type="EC" id="2.7.13.3" evidence="3"/>
<dbReference type="CDD" id="cd00082">
    <property type="entry name" value="HisKA"/>
    <property type="match status" value="1"/>
</dbReference>
<dbReference type="GO" id="GO:0005886">
    <property type="term" value="C:plasma membrane"/>
    <property type="evidence" value="ECO:0007669"/>
    <property type="project" value="UniProtKB-SubCell"/>
</dbReference>
<dbReference type="PANTHER" id="PTHR45528:SF1">
    <property type="entry name" value="SENSOR HISTIDINE KINASE CPXA"/>
    <property type="match status" value="1"/>
</dbReference>
<proteinExistence type="predicted"/>
<evidence type="ECO:0000256" key="2">
    <source>
        <dbReference type="ARBA" id="ARBA00004651"/>
    </source>
</evidence>
<dbReference type="InterPro" id="IPR036097">
    <property type="entry name" value="HisK_dim/P_sf"/>
</dbReference>
<keyword evidence="6 16" id="KW-0808">Transferase</keyword>
<dbReference type="EMBL" id="LSRS01000003">
    <property type="protein sequence ID" value="KAF1085027.1"/>
    <property type="molecule type" value="Genomic_DNA"/>
</dbReference>
<dbReference type="InterPro" id="IPR050398">
    <property type="entry name" value="HssS/ArlS-like"/>
</dbReference>
<dbReference type="InterPro" id="IPR003661">
    <property type="entry name" value="HisK_dim/P_dom"/>
</dbReference>
<dbReference type="OrthoDB" id="9792991at2"/>
<keyword evidence="4" id="KW-1003">Cell membrane</keyword>
<accession>A0A9D2WR15</accession>
<keyword evidence="10" id="KW-0067">ATP-binding</keyword>
<evidence type="ECO:0000256" key="8">
    <source>
        <dbReference type="ARBA" id="ARBA00022741"/>
    </source>
</evidence>
<dbReference type="SUPFAM" id="SSF55874">
    <property type="entry name" value="ATPase domain of HSP90 chaperone/DNA topoisomerase II/histidine kinase"/>
    <property type="match status" value="1"/>
</dbReference>
<dbReference type="FunFam" id="1.10.287.130:FF:000008">
    <property type="entry name" value="Two-component sensor histidine kinase"/>
    <property type="match status" value="1"/>
</dbReference>
<dbReference type="Pfam" id="PF02518">
    <property type="entry name" value="HATPase_c"/>
    <property type="match status" value="1"/>
</dbReference>
<evidence type="ECO:0000259" key="15">
    <source>
        <dbReference type="PROSITE" id="PS50109"/>
    </source>
</evidence>
<name>A0A9D2WR15_9FIRM</name>
<protein>
    <recommendedName>
        <fullName evidence="3">histidine kinase</fullName>
        <ecNumber evidence="3">2.7.13.3</ecNumber>
    </recommendedName>
</protein>